<dbReference type="PANTHER" id="PTHR47878:SF2">
    <property type="entry name" value="OXIDOREDUCTASE FAD_NAD(P)-BINDING DOMAIN PROTEIN"/>
    <property type="match status" value="1"/>
</dbReference>
<evidence type="ECO:0000313" key="6">
    <source>
        <dbReference type="Proteomes" id="UP000324974"/>
    </source>
</evidence>
<dbReference type="InterPro" id="IPR039261">
    <property type="entry name" value="FNR_nucleotide-bd"/>
</dbReference>
<dbReference type="Gene3D" id="2.40.30.10">
    <property type="entry name" value="Translation factors"/>
    <property type="match status" value="1"/>
</dbReference>
<keyword evidence="6" id="KW-1185">Reference proteome</keyword>
<dbReference type="PROSITE" id="PS51384">
    <property type="entry name" value="FAD_FR"/>
    <property type="match status" value="1"/>
</dbReference>
<gene>
    <name evidence="5" type="ORF">PX52LOC_05508</name>
</gene>
<dbReference type="InterPro" id="IPR001433">
    <property type="entry name" value="OxRdtase_FAD/NAD-bd"/>
</dbReference>
<dbReference type="GO" id="GO:0000166">
    <property type="term" value="F:nucleotide binding"/>
    <property type="evidence" value="ECO:0007669"/>
    <property type="project" value="UniProtKB-KW"/>
</dbReference>
<dbReference type="Proteomes" id="UP000324974">
    <property type="component" value="Chromosome"/>
</dbReference>
<accession>A0A5C1AJV8</accession>
<dbReference type="SUPFAM" id="SSF63380">
    <property type="entry name" value="Riboflavin synthase domain-like"/>
    <property type="match status" value="1"/>
</dbReference>
<feature type="domain" description="FAD-binding FR-type" evidence="4">
    <location>
        <begin position="11"/>
        <end position="151"/>
    </location>
</feature>
<dbReference type="InterPro" id="IPR051930">
    <property type="entry name" value="FNR_type-1"/>
</dbReference>
<dbReference type="InterPro" id="IPR017927">
    <property type="entry name" value="FAD-bd_FR_type"/>
</dbReference>
<dbReference type="EC" id="1.18.1.2" evidence="2"/>
<dbReference type="InterPro" id="IPR033892">
    <property type="entry name" value="FNR_bac"/>
</dbReference>
<evidence type="ECO:0000256" key="1">
    <source>
        <dbReference type="ARBA" id="ARBA00008312"/>
    </source>
</evidence>
<dbReference type="AlphaFoldDB" id="A0A5C1AJV8"/>
<evidence type="ECO:0000259" key="4">
    <source>
        <dbReference type="PROSITE" id="PS51384"/>
    </source>
</evidence>
<comment type="similarity">
    <text evidence="1">Belongs to the ferredoxin--NADP reductase type 1 family.</text>
</comment>
<evidence type="ECO:0000256" key="3">
    <source>
        <dbReference type="ARBA" id="ARBA00022741"/>
    </source>
</evidence>
<reference evidence="6" key="1">
    <citation type="submission" date="2019-08" db="EMBL/GenBank/DDBJ databases">
        <title>Limnoglobus roseus gen. nov., sp. nov., a novel freshwater planctomycete with a giant genome from the family Gemmataceae.</title>
        <authorList>
            <person name="Kulichevskaya I.S."/>
            <person name="Naumoff D.G."/>
            <person name="Miroshnikov K."/>
            <person name="Ivanova A."/>
            <person name="Philippov D.A."/>
            <person name="Hakobyan A."/>
            <person name="Rijpstra I.C."/>
            <person name="Sinninghe Damste J.S."/>
            <person name="Liesack W."/>
            <person name="Dedysh S.N."/>
        </authorList>
    </citation>
    <scope>NUCLEOTIDE SEQUENCE [LARGE SCALE GENOMIC DNA]</scope>
    <source>
        <strain evidence="6">PX52</strain>
    </source>
</reference>
<dbReference type="InterPro" id="IPR017938">
    <property type="entry name" value="Riboflavin_synthase-like_b-brl"/>
</dbReference>
<evidence type="ECO:0000256" key="2">
    <source>
        <dbReference type="ARBA" id="ARBA00013223"/>
    </source>
</evidence>
<proteinExistence type="inferred from homology"/>
<dbReference type="CDD" id="cd06195">
    <property type="entry name" value="FNR1"/>
    <property type="match status" value="1"/>
</dbReference>
<dbReference type="OrthoDB" id="9784483at2"/>
<sequence length="311" mass="35667">MSPEEIAQLRQARYNATVVSLRMLHADLMILRVKPDFPRHDHHPGQYCTLGLGYWEPRAEECQHEHLKPEDLSKIVRRSYSISCSIYKDRLGGPLRDLAHDDWLEFYIVLVRENSEGRVPALTPRLFKLKEGDRIQVGEKIVGHYTTAAVKPTDTVLFLGTGTGEAPHNYMTWNLLRHGHTGRIIHACCVRFKRDLGYLHTHESLMKQYPNYTYLPLTTREATVMKKVYVQDLLSSGELEEHVGHKLDPASTHVYLCGNPKMIGVPLKDKETGARKYPEPTGVIEILEKRGFQADNAATKLKGNIHFEEYW</sequence>
<dbReference type="GO" id="GO:0004324">
    <property type="term" value="F:ferredoxin-NADP+ reductase activity"/>
    <property type="evidence" value="ECO:0007669"/>
    <property type="project" value="UniProtKB-EC"/>
</dbReference>
<dbReference type="RefSeq" id="WP_149112993.1">
    <property type="nucleotide sequence ID" value="NZ_CP042425.1"/>
</dbReference>
<organism evidence="5 6">
    <name type="scientific">Limnoglobus roseus</name>
    <dbReference type="NCBI Taxonomy" id="2598579"/>
    <lineage>
        <taxon>Bacteria</taxon>
        <taxon>Pseudomonadati</taxon>
        <taxon>Planctomycetota</taxon>
        <taxon>Planctomycetia</taxon>
        <taxon>Gemmatales</taxon>
        <taxon>Gemmataceae</taxon>
        <taxon>Limnoglobus</taxon>
    </lineage>
</organism>
<dbReference type="SUPFAM" id="SSF52343">
    <property type="entry name" value="Ferredoxin reductase-like, C-terminal NADP-linked domain"/>
    <property type="match status" value="1"/>
</dbReference>
<dbReference type="Pfam" id="PF00175">
    <property type="entry name" value="NAD_binding_1"/>
    <property type="match status" value="1"/>
</dbReference>
<evidence type="ECO:0000313" key="5">
    <source>
        <dbReference type="EMBL" id="QEL18483.1"/>
    </source>
</evidence>
<dbReference type="KEGG" id="lrs:PX52LOC_05508"/>
<keyword evidence="3" id="KW-0547">Nucleotide-binding</keyword>
<dbReference type="EMBL" id="CP042425">
    <property type="protein sequence ID" value="QEL18483.1"/>
    <property type="molecule type" value="Genomic_DNA"/>
</dbReference>
<protein>
    <recommendedName>
        <fullName evidence="2">ferredoxin--NADP(+) reductase</fullName>
        <ecNumber evidence="2">1.18.1.2</ecNumber>
    </recommendedName>
</protein>
<dbReference type="PANTHER" id="PTHR47878">
    <property type="entry name" value="OXIDOREDUCTASE FAD/NAD(P)-BINDING DOMAIN PROTEIN"/>
    <property type="match status" value="1"/>
</dbReference>
<dbReference type="Gene3D" id="3.40.50.80">
    <property type="entry name" value="Nucleotide-binding domain of ferredoxin-NADP reductase (FNR) module"/>
    <property type="match status" value="1"/>
</dbReference>
<name>A0A5C1AJV8_9BACT</name>